<protein>
    <submittedName>
        <fullName evidence="4 5">Uncharacterized protein LOC107496504</fullName>
    </submittedName>
</protein>
<feature type="region of interest" description="Disordered" evidence="1">
    <location>
        <begin position="263"/>
        <end position="283"/>
    </location>
</feature>
<gene>
    <name evidence="4 5" type="primary">LOC107496504</name>
</gene>
<dbReference type="Proteomes" id="UP000515211">
    <property type="component" value="Chromosome 7"/>
</dbReference>
<feature type="domain" description="Putative plant transposon protein" evidence="2">
    <location>
        <begin position="3"/>
        <end position="168"/>
    </location>
</feature>
<dbReference type="KEGG" id="adu:107496504"/>
<dbReference type="GeneID" id="107496504"/>
<dbReference type="Pfam" id="PF20167">
    <property type="entry name" value="Transposase_32"/>
    <property type="match status" value="1"/>
</dbReference>
<dbReference type="RefSeq" id="XP_052107844.1">
    <property type="nucleotide sequence ID" value="XM_052251884.1"/>
</dbReference>
<dbReference type="RefSeq" id="XP_052107845.1">
    <property type="nucleotide sequence ID" value="XM_052251885.1"/>
</dbReference>
<proteinExistence type="predicted"/>
<organism evidence="3 5">
    <name type="scientific">Arachis duranensis</name>
    <name type="common">Wild peanut</name>
    <dbReference type="NCBI Taxonomy" id="130453"/>
    <lineage>
        <taxon>Eukaryota</taxon>
        <taxon>Viridiplantae</taxon>
        <taxon>Streptophyta</taxon>
        <taxon>Embryophyta</taxon>
        <taxon>Tracheophyta</taxon>
        <taxon>Spermatophyta</taxon>
        <taxon>Magnoliopsida</taxon>
        <taxon>eudicotyledons</taxon>
        <taxon>Gunneridae</taxon>
        <taxon>Pentapetalae</taxon>
        <taxon>rosids</taxon>
        <taxon>fabids</taxon>
        <taxon>Fabales</taxon>
        <taxon>Fabaceae</taxon>
        <taxon>Papilionoideae</taxon>
        <taxon>50 kb inversion clade</taxon>
        <taxon>dalbergioids sensu lato</taxon>
        <taxon>Dalbergieae</taxon>
        <taxon>Pterocarpus clade</taxon>
        <taxon>Arachis</taxon>
    </lineage>
</organism>
<evidence type="ECO:0000259" key="2">
    <source>
        <dbReference type="Pfam" id="PF20167"/>
    </source>
</evidence>
<evidence type="ECO:0000313" key="3">
    <source>
        <dbReference type="Proteomes" id="UP000515211"/>
    </source>
</evidence>
<reference evidence="3" key="1">
    <citation type="journal article" date="2016" name="Nat. Genet.">
        <title>The genome sequences of Arachis duranensis and Arachis ipaensis, the diploid ancestors of cultivated peanut.</title>
        <authorList>
            <person name="Bertioli D.J."/>
            <person name="Cannon S.B."/>
            <person name="Froenicke L."/>
            <person name="Huang G."/>
            <person name="Farmer A.D."/>
            <person name="Cannon E.K."/>
            <person name="Liu X."/>
            <person name="Gao D."/>
            <person name="Clevenger J."/>
            <person name="Dash S."/>
            <person name="Ren L."/>
            <person name="Moretzsohn M.C."/>
            <person name="Shirasawa K."/>
            <person name="Huang W."/>
            <person name="Vidigal B."/>
            <person name="Abernathy B."/>
            <person name="Chu Y."/>
            <person name="Niederhuth C.E."/>
            <person name="Umale P."/>
            <person name="Araujo A.C."/>
            <person name="Kozik A."/>
            <person name="Kim K.D."/>
            <person name="Burow M.D."/>
            <person name="Varshney R.K."/>
            <person name="Wang X."/>
            <person name="Zhang X."/>
            <person name="Barkley N."/>
            <person name="Guimaraes P.M."/>
            <person name="Isobe S."/>
            <person name="Guo B."/>
            <person name="Liao B."/>
            <person name="Stalker H.T."/>
            <person name="Schmitz R.J."/>
            <person name="Scheffler B.E."/>
            <person name="Leal-Bertioli S.C."/>
            <person name="Xun X."/>
            <person name="Jackson S.A."/>
            <person name="Michelmore R."/>
            <person name="Ozias-Akins P."/>
        </authorList>
    </citation>
    <scope>NUCLEOTIDE SEQUENCE [LARGE SCALE GENOMIC DNA]</scope>
    <source>
        <strain evidence="3">cv. V14167</strain>
    </source>
</reference>
<dbReference type="InterPro" id="IPR046796">
    <property type="entry name" value="Transposase_32_dom"/>
</dbReference>
<keyword evidence="3" id="KW-1185">Reference proteome</keyword>
<sequence>MVYPKLVRQFYANLRMIDGALHSYVKRVHMVLNSETISAALGYTDEGPRVYMNDKWDDHVGMTYKQILFHICANMSGLDGTVPTHKALGPTNSLLHHIITLILTPQSGSHNRVTVSDSLIIFALVTSTPISFAYLMIRHMWDCVRSTKKANLPYGMFLTCIFEYYKVDLTNESVENKTSMIKGGGAVKGTKSKKPMPMDSDLESQFESSKATKSSRKILTEFSNMSTLMIQFHKAARKLASDNERAWSRCKERVDMMLKNLEKDLGAGSEENAADSDYNLSDD</sequence>
<feature type="region of interest" description="Disordered" evidence="1">
    <location>
        <begin position="185"/>
        <end position="209"/>
    </location>
</feature>
<evidence type="ECO:0000313" key="4">
    <source>
        <dbReference type="RefSeq" id="XP_052107844.1"/>
    </source>
</evidence>
<reference evidence="4 5" key="2">
    <citation type="submission" date="2025-04" db="UniProtKB">
        <authorList>
            <consortium name="RefSeq"/>
        </authorList>
    </citation>
    <scope>IDENTIFICATION</scope>
    <source>
        <tissue evidence="4 5">Whole plant</tissue>
    </source>
</reference>
<dbReference type="AlphaFoldDB" id="A0A9C6T667"/>
<accession>A0A9C6T667</accession>
<name>A0A9C6T667_ARADU</name>
<evidence type="ECO:0000313" key="5">
    <source>
        <dbReference type="RefSeq" id="XP_052107845.1"/>
    </source>
</evidence>
<evidence type="ECO:0000256" key="1">
    <source>
        <dbReference type="SAM" id="MobiDB-lite"/>
    </source>
</evidence>